<protein>
    <submittedName>
        <fullName evidence="1">Uncharacterized protein</fullName>
    </submittedName>
</protein>
<reference evidence="1" key="1">
    <citation type="journal article" date="2012" name="Nat. Biotechnol.">
        <title>Reference genome sequence of the model plant Setaria.</title>
        <authorList>
            <person name="Bennetzen J.L."/>
            <person name="Schmutz J."/>
            <person name="Wang H."/>
            <person name="Percifield R."/>
            <person name="Hawkins J."/>
            <person name="Pontaroli A.C."/>
            <person name="Estep M."/>
            <person name="Feng L."/>
            <person name="Vaughn J.N."/>
            <person name="Grimwood J."/>
            <person name="Jenkins J."/>
            <person name="Barry K."/>
            <person name="Lindquist E."/>
            <person name="Hellsten U."/>
            <person name="Deshpande S."/>
            <person name="Wang X."/>
            <person name="Wu X."/>
            <person name="Mitros T."/>
            <person name="Triplett J."/>
            <person name="Yang X."/>
            <person name="Ye C.Y."/>
            <person name="Mauro-Herrera M."/>
            <person name="Wang L."/>
            <person name="Li P."/>
            <person name="Sharma M."/>
            <person name="Sharma R."/>
            <person name="Ronald P.C."/>
            <person name="Panaud O."/>
            <person name="Kellogg E.A."/>
            <person name="Brutnell T.P."/>
            <person name="Doust A.N."/>
            <person name="Tuskan G.A."/>
            <person name="Rokhsar D."/>
            <person name="Devos K.M."/>
        </authorList>
    </citation>
    <scope>NUCLEOTIDE SEQUENCE [LARGE SCALE GENOMIC DNA]</scope>
    <source>
        <strain evidence="1">Yugu1</strain>
    </source>
</reference>
<dbReference type="AlphaFoldDB" id="A0A368SWG1"/>
<dbReference type="EMBL" id="CM003536">
    <property type="protein sequence ID" value="RCV46762.1"/>
    <property type="molecule type" value="Genomic_DNA"/>
</dbReference>
<accession>A0A368SWG1</accession>
<reference evidence="1" key="2">
    <citation type="submission" date="2015-07" db="EMBL/GenBank/DDBJ databases">
        <authorList>
            <person name="Noorani M."/>
        </authorList>
    </citation>
    <scope>NUCLEOTIDE SEQUENCE</scope>
    <source>
        <strain evidence="1">Yugu1</strain>
    </source>
</reference>
<sequence length="48" mass="5365">MGGEMGSLFTGGLRVRHAVCHRQRDLYGVEFKAGMAYQRSGARHHVSF</sequence>
<name>A0A368SWG1_SETIT</name>
<gene>
    <name evidence="1" type="ORF">SETIT_9G557300v2</name>
</gene>
<proteinExistence type="predicted"/>
<organism evidence="1">
    <name type="scientific">Setaria italica</name>
    <name type="common">Foxtail millet</name>
    <name type="synonym">Panicum italicum</name>
    <dbReference type="NCBI Taxonomy" id="4555"/>
    <lineage>
        <taxon>Eukaryota</taxon>
        <taxon>Viridiplantae</taxon>
        <taxon>Streptophyta</taxon>
        <taxon>Embryophyta</taxon>
        <taxon>Tracheophyta</taxon>
        <taxon>Spermatophyta</taxon>
        <taxon>Magnoliopsida</taxon>
        <taxon>Liliopsida</taxon>
        <taxon>Poales</taxon>
        <taxon>Poaceae</taxon>
        <taxon>PACMAD clade</taxon>
        <taxon>Panicoideae</taxon>
        <taxon>Panicodae</taxon>
        <taxon>Paniceae</taxon>
        <taxon>Cenchrinae</taxon>
        <taxon>Setaria</taxon>
    </lineage>
</organism>
<evidence type="ECO:0000313" key="1">
    <source>
        <dbReference type="EMBL" id="RCV46762.1"/>
    </source>
</evidence>